<accession>A0ACB9X5A7</accession>
<evidence type="ECO:0000313" key="2">
    <source>
        <dbReference type="Proteomes" id="UP001057452"/>
    </source>
</evidence>
<gene>
    <name evidence="1" type="ORF">KUCAC02_028998</name>
</gene>
<keyword evidence="2" id="KW-1185">Reference proteome</keyword>
<dbReference type="EMBL" id="CM043793">
    <property type="protein sequence ID" value="KAI4821046.1"/>
    <property type="molecule type" value="Genomic_DNA"/>
</dbReference>
<reference evidence="1" key="1">
    <citation type="submission" date="2022-05" db="EMBL/GenBank/DDBJ databases">
        <title>Chromosome-level genome of Chaenocephalus aceratus.</title>
        <authorList>
            <person name="Park H."/>
        </authorList>
    </citation>
    <scope>NUCLEOTIDE SEQUENCE</scope>
    <source>
        <strain evidence="1">KU_202001</strain>
    </source>
</reference>
<comment type="caution">
    <text evidence="1">The sequence shown here is derived from an EMBL/GenBank/DDBJ whole genome shotgun (WGS) entry which is preliminary data.</text>
</comment>
<protein>
    <submittedName>
        <fullName evidence="1">Uncharacterized protein</fullName>
    </submittedName>
</protein>
<name>A0ACB9X5A7_CHAAC</name>
<dbReference type="Proteomes" id="UP001057452">
    <property type="component" value="Chromosome 9"/>
</dbReference>
<organism evidence="1 2">
    <name type="scientific">Chaenocephalus aceratus</name>
    <name type="common">Blackfin icefish</name>
    <name type="synonym">Chaenichthys aceratus</name>
    <dbReference type="NCBI Taxonomy" id="36190"/>
    <lineage>
        <taxon>Eukaryota</taxon>
        <taxon>Metazoa</taxon>
        <taxon>Chordata</taxon>
        <taxon>Craniata</taxon>
        <taxon>Vertebrata</taxon>
        <taxon>Euteleostomi</taxon>
        <taxon>Actinopterygii</taxon>
        <taxon>Neopterygii</taxon>
        <taxon>Teleostei</taxon>
        <taxon>Neoteleostei</taxon>
        <taxon>Acanthomorphata</taxon>
        <taxon>Eupercaria</taxon>
        <taxon>Perciformes</taxon>
        <taxon>Notothenioidei</taxon>
        <taxon>Channichthyidae</taxon>
        <taxon>Chaenocephalus</taxon>
    </lineage>
</organism>
<evidence type="ECO:0000313" key="1">
    <source>
        <dbReference type="EMBL" id="KAI4821046.1"/>
    </source>
</evidence>
<proteinExistence type="predicted"/>
<feature type="non-terminal residue" evidence="1">
    <location>
        <position position="1"/>
    </location>
</feature>
<sequence length="2104" mass="229568">KKAEEAHRVLEGLGPRVELPLYNQPSDTKQYHENIKINQAMRKKLILYFKRRNHARKQWEQKFCQRYDQLMEAWEKKVDRIESNPRRRAKEGKVREYYEKQFPEIRKQRELQERMQSRVGQRGGGLASSAARSEHEVSEIIDGISEHENTEKQMRQLAVIPPMLFDAEQQRIKFINMNGLMEDPMKVYKDRQVMNMWSEQEKDTFREKFIQHPKNFGLIASFLERKTVAECVLFYYLTKKNENYKNIVRRNYRRRGRSQRMMMKYCLLPPCSVAGPGDSVTPSSPCTVPGTAGSPIFRVPPAPLRKINGAGEDESRDDTSGEDAEDKEPTVAVKGRRTANSQGRRKGRITRSMTSEVEDTTTAPLNSELANLEMNESSRWTEEEMETAKKGLLQYGRNWSAIAKMVGSKTVSQCKNFYFNYKKRQKLDEILQQHKMKSEKERKARRRGKALQNEETSAPYTAEEEEMEGSGASGNEEEAPEDGEGGANNSSDTESLPSPHSSEDSKAKEEGSSRSKSSSNAGDKEASGSDMGQAGDEKPPVKEDAESAIKQEIKTETGETNKEPTPPSDSIDQKPPTAETEEGKSSSKSSKKDHGPKTGSHGDSDSSATCSADEVEETDNPDKNRITSPRPSLLNYSHDGVISSPLQKPLDLKQLKQRAAAIPPILPEAALQAIQRSGGKSLLPPHALALYQQQITMAHGESSQEVKMQQQQLLSGQPGKQQPYTMQSERDREALHSISPRMHPRSPSTSDKDELEGNERWLLTLLQGLKKSRSFSPHGEAKKQAMGPDDLRTSNMGRPVLSPYPMSPRDMVKISHDQHLLHFNSFQQTGHPSLPNLPQDSGRLAAVRPLTMPDPPPLISSSKPGGSITQGTPVQLHSPAHGLDHGKMTPTQMGLSWMDQRKVGGPFPVIKQEQLSPRSSSSQADNMPTQGSPHDGASGRGSIPAVQGGSITKGIPGTRMHQDSPISYRGGSITQGTPADVLYKGTITRLISEDSACRAERERDEAISKGHVVYEGISGHILTYDRPPSQSIKDEGRGPGQSAELLGLKRPYDIMEGGISRGLPMRDSLSAANCEGLIGRAMPHDRDSPHHQHYKDAHHIRGSISQGIPRHLDPQDGYLRREAKQMKRENSPPRGPGSLSDPMKGSMVPTVKEAGRSIHLIPREPGKEGIIAQGTPMKQEPSGSGKRHDVRSIIASSPRSYHNPASHLEMRAERGRYEEAPKGRPSAVVSTASSIARSSPLTLGSEQGGKSHHSPGGYEDKAALRAPYPGPSHRGSPLSREASQRQHDGSSKNPTQERKSTPTPREMNATKSPLQGVPDQQTYERLLQGLGAADVYRQIPIAFDPASLPRGIPIDPAAYYLPRHLAPNPAYPHPYPYLIRGFPDTTALENRQTLLNDYITSQQMHQWPAAAAMAAQRSDLLRGLTPRDQPLQMPYSQAPRGIIDLSQVPHLPVLVPPSAGAAGGPMDRITYIPGGAASFPGRPYTTSPISPVGSHAPIWRPGTEHSLASSSSCSVRPSSQPYSHQHSPVSPRTQDNVQQRPSVLHNTGGKSLSGSDHSGSVFRSMSSGSARYQGYPGHLQRTGVPPEAYQPAMDSGVAKERDGGKNRSGLPKHMQDQHGPSSKSDPKLSSPGGMYPGSYSSPSGRPQHLLPHQSDNPPGRGESGTPSREKTQNKAMSIQEQELRALGKTTMTAANFINAVIMRQISCETGMAETGSLVASSATDGKTLWIPGSPSSPRPSPERLSPGQQPSSPSVKGSQRVVTLAQHISEVITKDYTRQSQQQSYHGSPVLDLTRPPSASQLPPTSQELAQGSRYQESHCGERNRDRSPQPKTSPISVCNDGIEPVSPAGASSEPEVQGGALYCSEQGEQGMGSRSPPNTSQPPAFFSKLTESTSDIVRSKKQEMIKKMTVVGNDGDFRPVAPRPHPASEQPGNSIGLEAIIRKALMGKYDDQPEERSPSNLMGPGGVPAADGRGEDFFSQGGGKSSKGSGRSNGRKAKSPGPGLSGGERPSSVSSVHSEGDCNRRTPLTNRVWEDRPSSTGSTPTPFPCNPLIMRFPSGTVSAPSPSSGQLGGPVPGPGQGRSWEEEPKPLLMSQYETLSDSE</sequence>